<dbReference type="VEuPathDB" id="FungiDB:YALI0_E07381g"/>
<protein>
    <submittedName>
        <fullName evidence="3">YALI0E07381p</fullName>
    </submittedName>
</protein>
<dbReference type="InterPro" id="IPR002933">
    <property type="entry name" value="Peptidase_M20"/>
</dbReference>
<name>Q6C6Q0_YARLI</name>
<reference evidence="3 4" key="1">
    <citation type="journal article" date="2004" name="Nature">
        <title>Genome evolution in yeasts.</title>
        <authorList>
            <consortium name="Genolevures"/>
            <person name="Dujon B."/>
            <person name="Sherman D."/>
            <person name="Fischer G."/>
            <person name="Durrens P."/>
            <person name="Casaregola S."/>
            <person name="Lafontaine I."/>
            <person name="de Montigny J."/>
            <person name="Marck C."/>
            <person name="Neuveglise C."/>
            <person name="Talla E."/>
            <person name="Goffard N."/>
            <person name="Frangeul L."/>
            <person name="Aigle M."/>
            <person name="Anthouard V."/>
            <person name="Babour A."/>
            <person name="Barbe V."/>
            <person name="Barnay S."/>
            <person name="Blanchin S."/>
            <person name="Beckerich J.M."/>
            <person name="Beyne E."/>
            <person name="Bleykasten C."/>
            <person name="Boisrame A."/>
            <person name="Boyer J."/>
            <person name="Cattolico L."/>
            <person name="Confanioleri F."/>
            <person name="de Daruvar A."/>
            <person name="Despons L."/>
            <person name="Fabre E."/>
            <person name="Fairhead C."/>
            <person name="Ferry-Dumazet H."/>
            <person name="Groppi A."/>
            <person name="Hantraye F."/>
            <person name="Hennequin C."/>
            <person name="Jauniaux N."/>
            <person name="Joyet P."/>
            <person name="Kachouri R."/>
            <person name="Kerrest A."/>
            <person name="Koszul R."/>
            <person name="Lemaire M."/>
            <person name="Lesur I."/>
            <person name="Ma L."/>
            <person name="Muller H."/>
            <person name="Nicaud J.M."/>
            <person name="Nikolski M."/>
            <person name="Oztas S."/>
            <person name="Ozier-Kalogeropoulos O."/>
            <person name="Pellenz S."/>
            <person name="Potier S."/>
            <person name="Richard G.F."/>
            <person name="Straub M.L."/>
            <person name="Suleau A."/>
            <person name="Swennene D."/>
            <person name="Tekaia F."/>
            <person name="Wesolowski-Louvel M."/>
            <person name="Westhof E."/>
            <person name="Wirth B."/>
            <person name="Zeniou-Meyer M."/>
            <person name="Zivanovic I."/>
            <person name="Bolotin-Fukuhara M."/>
            <person name="Thierry A."/>
            <person name="Bouchier C."/>
            <person name="Caudron B."/>
            <person name="Scarpelli C."/>
            <person name="Gaillardin C."/>
            <person name="Weissenbach J."/>
            <person name="Wincker P."/>
            <person name="Souciet J.L."/>
        </authorList>
    </citation>
    <scope>NUCLEOTIDE SEQUENCE [LARGE SCALE GENOMIC DNA]</scope>
    <source>
        <strain evidence="4">CLIB 122 / E 150</strain>
    </source>
</reference>
<keyword evidence="4" id="KW-1185">Reference proteome</keyword>
<sequence length="349" mass="38363">MIRKIVVFLVCGALLILKSYIYAYHRFPKHDTLSVKEHGGTNSYSPVMELHKSLVDIPSVSYNETHVSRFLQLYLSTRGYTIDLIGDHTRQNVYAYKGAREDAKVLLTSNVDHVTSGTPYNVIDGAIYGSGALDAKSCIAAQVTALEELLRDRKVAYNEVALLFVVGGEVFGSGGMTEVNKMVKPWKTIIFGKPSDLNLVSRHCGVVIIGLEGENQVLIDMMQAFKTSIISGTVNVTFTNNQKATVEVRFLGDEENVASEVAGVLTRFRDVIFTYQSYPPQDFSCEVPGFESTVSSLSSDSPHLHGDFVRYLYGPGNMSLANAPDEHITVTDLLAAVEGYKKLVLFAIA</sequence>
<dbReference type="EMBL" id="CR382131">
    <property type="protein sequence ID" value="CAG79244.2"/>
    <property type="molecule type" value="Genomic_DNA"/>
</dbReference>
<dbReference type="GO" id="GO:0016787">
    <property type="term" value="F:hydrolase activity"/>
    <property type="evidence" value="ECO:0007669"/>
    <property type="project" value="InterPro"/>
</dbReference>
<dbReference type="PANTHER" id="PTHR43808">
    <property type="entry name" value="ACETYLORNITHINE DEACETYLASE"/>
    <property type="match status" value="1"/>
</dbReference>
<evidence type="ECO:0000313" key="3">
    <source>
        <dbReference type="EMBL" id="CAG79244.2"/>
    </source>
</evidence>
<dbReference type="Pfam" id="PF01546">
    <property type="entry name" value="Peptidase_M20"/>
    <property type="match status" value="1"/>
</dbReference>
<dbReference type="RefSeq" id="XP_503662.4">
    <property type="nucleotide sequence ID" value="XM_503662.4"/>
</dbReference>
<evidence type="ECO:0000313" key="4">
    <source>
        <dbReference type="Proteomes" id="UP000001300"/>
    </source>
</evidence>
<keyword evidence="2" id="KW-0862">Zinc</keyword>
<evidence type="ECO:0000256" key="1">
    <source>
        <dbReference type="ARBA" id="ARBA00006247"/>
    </source>
</evidence>
<dbReference type="OMA" id="ANDHDLK"/>
<proteinExistence type="inferred from homology"/>
<organism evidence="3 4">
    <name type="scientific">Yarrowia lipolytica (strain CLIB 122 / E 150)</name>
    <name type="common">Yeast</name>
    <name type="synonym">Candida lipolytica</name>
    <dbReference type="NCBI Taxonomy" id="284591"/>
    <lineage>
        <taxon>Eukaryota</taxon>
        <taxon>Fungi</taxon>
        <taxon>Dikarya</taxon>
        <taxon>Ascomycota</taxon>
        <taxon>Saccharomycotina</taxon>
        <taxon>Dipodascomycetes</taxon>
        <taxon>Dipodascales</taxon>
        <taxon>Dipodascales incertae sedis</taxon>
        <taxon>Yarrowia</taxon>
    </lineage>
</organism>
<dbReference type="InterPro" id="IPR050072">
    <property type="entry name" value="Peptidase_M20A"/>
</dbReference>
<evidence type="ECO:0000256" key="2">
    <source>
        <dbReference type="ARBA" id="ARBA00022833"/>
    </source>
</evidence>
<dbReference type="PANTHER" id="PTHR43808:SF8">
    <property type="entry name" value="PEPTIDASE M20 DIMERISATION DOMAIN-CONTAINING PROTEIN"/>
    <property type="match status" value="1"/>
</dbReference>
<dbReference type="SUPFAM" id="SSF53187">
    <property type="entry name" value="Zn-dependent exopeptidases"/>
    <property type="match status" value="1"/>
</dbReference>
<dbReference type="Gene3D" id="3.40.630.10">
    <property type="entry name" value="Zn peptidases"/>
    <property type="match status" value="1"/>
</dbReference>
<dbReference type="STRING" id="284591.Q6C6Q0"/>
<dbReference type="HOGENOM" id="CLU_021802_3_0_1"/>
<dbReference type="KEGG" id="yli:2912438"/>
<dbReference type="OrthoDB" id="3064516at2759"/>
<dbReference type="Proteomes" id="UP000001300">
    <property type="component" value="Chromosome E"/>
</dbReference>
<gene>
    <name evidence="3" type="ORF">YALI0_E07381g</name>
</gene>
<accession>Q6C6Q0</accession>
<comment type="similarity">
    <text evidence="1">Belongs to the peptidase M20A family.</text>
</comment>
<dbReference type="InParanoid" id="Q6C6Q0"/>
<dbReference type="AlphaFoldDB" id="Q6C6Q0"/>